<organism evidence="2">
    <name type="scientific">uncultured Caudovirales phage</name>
    <dbReference type="NCBI Taxonomy" id="2100421"/>
    <lineage>
        <taxon>Viruses</taxon>
        <taxon>Duplodnaviria</taxon>
        <taxon>Heunggongvirae</taxon>
        <taxon>Uroviricota</taxon>
        <taxon>Caudoviricetes</taxon>
        <taxon>Peduoviridae</taxon>
        <taxon>Maltschvirus</taxon>
        <taxon>Maltschvirus maltsch</taxon>
    </lineage>
</organism>
<accession>A0A2H4JAP5</accession>
<dbReference type="EMBL" id="MF417892">
    <property type="protein sequence ID" value="ASN69576.1"/>
    <property type="molecule type" value="Genomic_DNA"/>
</dbReference>
<keyword evidence="1" id="KW-0812">Transmembrane</keyword>
<gene>
    <name evidence="2" type="ORF">2F2_55</name>
</gene>
<keyword evidence="1" id="KW-0472">Membrane</keyword>
<keyword evidence="1" id="KW-1133">Transmembrane helix</keyword>
<protein>
    <submittedName>
        <fullName evidence="2">Uncharacterized protein</fullName>
    </submittedName>
</protein>
<sequence length="48" mass="5478">MNKFQQEVAVLLVCDVILFAEFKTTTLGVLMIIFQIAFVVLMWRGAND</sequence>
<evidence type="ECO:0000256" key="1">
    <source>
        <dbReference type="SAM" id="Phobius"/>
    </source>
</evidence>
<name>A0A2H4JAP5_9CAUD</name>
<proteinExistence type="predicted"/>
<feature type="transmembrane region" description="Helical" evidence="1">
    <location>
        <begin position="25"/>
        <end position="43"/>
    </location>
</feature>
<reference evidence="2" key="1">
    <citation type="submission" date="2017-06" db="EMBL/GenBank/DDBJ databases">
        <title>Novel phages from South African skin metaviromes.</title>
        <authorList>
            <person name="van Zyl L.J."/>
            <person name="Abrahams Y."/>
            <person name="Stander E.A."/>
            <person name="Kirby B.M."/>
            <person name="Clavaud C."/>
            <person name="Farcet C."/>
            <person name="Breton L."/>
            <person name="Trindade M.I."/>
        </authorList>
    </citation>
    <scope>NUCLEOTIDE SEQUENCE</scope>
</reference>
<evidence type="ECO:0000313" key="2">
    <source>
        <dbReference type="EMBL" id="ASN69576.1"/>
    </source>
</evidence>